<organism evidence="1 2">
    <name type="scientific">Anaerobutyricum hallii</name>
    <dbReference type="NCBI Taxonomy" id="39488"/>
    <lineage>
        <taxon>Bacteria</taxon>
        <taxon>Bacillati</taxon>
        <taxon>Bacillota</taxon>
        <taxon>Clostridia</taxon>
        <taxon>Lachnospirales</taxon>
        <taxon>Lachnospiraceae</taxon>
        <taxon>Anaerobutyricum</taxon>
    </lineage>
</organism>
<accession>A0A413Q1H9</accession>
<evidence type="ECO:0000313" key="2">
    <source>
        <dbReference type="Proteomes" id="UP000286561"/>
    </source>
</evidence>
<evidence type="ECO:0000313" key="1">
    <source>
        <dbReference type="EMBL" id="RGZ86578.1"/>
    </source>
</evidence>
<name>A0A413Q1H9_9FIRM</name>
<gene>
    <name evidence="1" type="ORF">DW972_00895</name>
</gene>
<dbReference type="AlphaFoldDB" id="A0A413Q1H9"/>
<dbReference type="EMBL" id="QSEP01000002">
    <property type="protein sequence ID" value="RGZ86578.1"/>
    <property type="molecule type" value="Genomic_DNA"/>
</dbReference>
<proteinExistence type="predicted"/>
<sequence>MRTGRVEYVEPLCGHAKRYLLSFIREGSYEGILKSGIEVKVSSEGCLAKCAAVARGKDTYF</sequence>
<comment type="caution">
    <text evidence="1">The sequence shown here is derived from an EMBL/GenBank/DDBJ whole genome shotgun (WGS) entry which is preliminary data.</text>
</comment>
<reference evidence="1 2" key="1">
    <citation type="submission" date="2018-08" db="EMBL/GenBank/DDBJ databases">
        <title>A genome reference for cultivated species of the human gut microbiota.</title>
        <authorList>
            <person name="Zou Y."/>
            <person name="Xue W."/>
            <person name="Luo G."/>
        </authorList>
    </citation>
    <scope>NUCLEOTIDE SEQUENCE [LARGE SCALE GENOMIC DNA]</scope>
    <source>
        <strain evidence="1 2">AM48-23BH</strain>
    </source>
</reference>
<dbReference type="Proteomes" id="UP000286561">
    <property type="component" value="Unassembled WGS sequence"/>
</dbReference>
<protein>
    <submittedName>
        <fullName evidence="1">Uncharacterized protein</fullName>
    </submittedName>
</protein>